<dbReference type="PANTHER" id="PTHR47425">
    <property type="entry name" value="FARB-RELATED"/>
    <property type="match status" value="1"/>
</dbReference>
<proteinExistence type="predicted"/>
<dbReference type="GO" id="GO:0006351">
    <property type="term" value="P:DNA-templated transcription"/>
    <property type="evidence" value="ECO:0007669"/>
    <property type="project" value="InterPro"/>
</dbReference>
<accession>A0AAJ0CTM8</accession>
<dbReference type="CDD" id="cd00067">
    <property type="entry name" value="GAL4"/>
    <property type="match status" value="1"/>
</dbReference>
<keyword evidence="6" id="KW-1185">Reference proteome</keyword>
<dbReference type="SUPFAM" id="SSF57701">
    <property type="entry name" value="Zn2/Cys6 DNA-binding domain"/>
    <property type="match status" value="1"/>
</dbReference>
<dbReference type="AlphaFoldDB" id="A0AAJ0CTM8"/>
<feature type="compositionally biased region" description="Basic residues" evidence="3">
    <location>
        <begin position="20"/>
        <end position="31"/>
    </location>
</feature>
<dbReference type="EMBL" id="JASWJB010000073">
    <property type="protein sequence ID" value="KAK2601629.1"/>
    <property type="molecule type" value="Genomic_DNA"/>
</dbReference>
<keyword evidence="1" id="KW-0479">Metal-binding</keyword>
<feature type="region of interest" description="Disordered" evidence="3">
    <location>
        <begin position="1"/>
        <end position="31"/>
    </location>
</feature>
<dbReference type="InterPro" id="IPR052761">
    <property type="entry name" value="Fungal_Detox/Toxin_TFs"/>
</dbReference>
<evidence type="ECO:0000313" key="5">
    <source>
        <dbReference type="EMBL" id="KAK2601629.1"/>
    </source>
</evidence>
<dbReference type="CDD" id="cd12148">
    <property type="entry name" value="fungal_TF_MHR"/>
    <property type="match status" value="1"/>
</dbReference>
<protein>
    <recommendedName>
        <fullName evidence="4">Zn(2)-C6 fungal-type domain-containing protein</fullName>
    </recommendedName>
</protein>
<dbReference type="InterPro" id="IPR036864">
    <property type="entry name" value="Zn2-C6_fun-type_DNA-bd_sf"/>
</dbReference>
<sequence length="679" mass="76585">MQAMDLAKPTDMSQHDHSRSSSRSRRPHRRAAVACKSCNARKVRCTVALSGRPCANCAADGITCEIVQRKRRMNPDQLPSMSTAAVGQHVTAAATQGQTRGQRPSPLQSERLTQLYSMGLLAKDSYENMDNAALDVKQEDFFFERPASPTRKPYYLGDERGPRALVMDICHHDQSKSPTRHVNLTSPTSTALDPQDLSYARQKGCLSLPSEDLRDALIRSYFHYVHPFAPVVDVDDFMHRYTNGQQSLLLLWSMFAAAGSFIDEQLLTGELGHTRIELKDAAFQRAKALYDLDYERDRVALIQSVYLMSYRLARVDDITGSWYWIGIAINLAYTAGFHHLPSDQSPTDDTKGPPPLWAQLWWSIHCREAWLSLAFGRPMRIHLDEVTTPVPTQHEVAQLSTGFRTELHRKFLPPEMNDLVKLWLCLVRITVSLGNILNQFYTAKAARPTQQQMEQIEDEMATYFSGLPAESHKSQLMMVHMHQIRVYLEATLIVLYRPHIAQGSTRQSETSEAREGPLRALCFRKMRAASLRVTHLINMMIGEDLTRNIHMLTVIALVPPMQIQLNDLQSPNSTIRQAGEHNLHLCMVLLDHLRNTHASADTTYDLFQAAIANIKSRPPALFTPAATESSTQGVTISTGEITVVNEALNHEYDMMASNTTSYLDWLPILSPSAEFFVEE</sequence>
<evidence type="ECO:0000256" key="3">
    <source>
        <dbReference type="SAM" id="MobiDB-lite"/>
    </source>
</evidence>
<dbReference type="Gene3D" id="4.10.240.10">
    <property type="entry name" value="Zn(2)-C6 fungal-type DNA-binding domain"/>
    <property type="match status" value="1"/>
</dbReference>
<organism evidence="5 6">
    <name type="scientific">Conoideocrella luteorostrata</name>
    <dbReference type="NCBI Taxonomy" id="1105319"/>
    <lineage>
        <taxon>Eukaryota</taxon>
        <taxon>Fungi</taxon>
        <taxon>Dikarya</taxon>
        <taxon>Ascomycota</taxon>
        <taxon>Pezizomycotina</taxon>
        <taxon>Sordariomycetes</taxon>
        <taxon>Hypocreomycetidae</taxon>
        <taxon>Hypocreales</taxon>
        <taxon>Clavicipitaceae</taxon>
        <taxon>Conoideocrella</taxon>
    </lineage>
</organism>
<feature type="domain" description="Zn(2)-C6 fungal-type" evidence="4">
    <location>
        <begin position="34"/>
        <end position="66"/>
    </location>
</feature>
<name>A0AAJ0CTM8_9HYPO</name>
<comment type="caution">
    <text evidence="5">The sequence shown here is derived from an EMBL/GenBank/DDBJ whole genome shotgun (WGS) entry which is preliminary data.</text>
</comment>
<dbReference type="GO" id="GO:0008270">
    <property type="term" value="F:zinc ion binding"/>
    <property type="evidence" value="ECO:0007669"/>
    <property type="project" value="InterPro"/>
</dbReference>
<evidence type="ECO:0000256" key="2">
    <source>
        <dbReference type="ARBA" id="ARBA00023242"/>
    </source>
</evidence>
<evidence type="ECO:0000256" key="1">
    <source>
        <dbReference type="ARBA" id="ARBA00022723"/>
    </source>
</evidence>
<reference evidence="5" key="1">
    <citation type="submission" date="2023-06" db="EMBL/GenBank/DDBJ databases">
        <title>Conoideocrella luteorostrata (Hypocreales: Clavicipitaceae), a potential biocontrol fungus for elongate hemlock scale in United States Christmas tree production areas.</title>
        <authorList>
            <person name="Barrett H."/>
            <person name="Lovett B."/>
            <person name="Macias A.M."/>
            <person name="Stajich J.E."/>
            <person name="Kasson M.T."/>
        </authorList>
    </citation>
    <scope>NUCLEOTIDE SEQUENCE</scope>
    <source>
        <strain evidence="5">ARSEF 14590</strain>
    </source>
</reference>
<keyword evidence="2" id="KW-0539">Nucleus</keyword>
<evidence type="ECO:0000259" key="4">
    <source>
        <dbReference type="PROSITE" id="PS50048"/>
    </source>
</evidence>
<dbReference type="SMART" id="SM00066">
    <property type="entry name" value="GAL4"/>
    <property type="match status" value="1"/>
</dbReference>
<evidence type="ECO:0000313" key="6">
    <source>
        <dbReference type="Proteomes" id="UP001251528"/>
    </source>
</evidence>
<dbReference type="InterPro" id="IPR007219">
    <property type="entry name" value="XnlR_reg_dom"/>
</dbReference>
<dbReference type="GO" id="GO:0000981">
    <property type="term" value="F:DNA-binding transcription factor activity, RNA polymerase II-specific"/>
    <property type="evidence" value="ECO:0007669"/>
    <property type="project" value="InterPro"/>
</dbReference>
<dbReference type="Proteomes" id="UP001251528">
    <property type="component" value="Unassembled WGS sequence"/>
</dbReference>
<dbReference type="Pfam" id="PF04082">
    <property type="entry name" value="Fungal_trans"/>
    <property type="match status" value="1"/>
</dbReference>
<gene>
    <name evidence="5" type="ORF">QQS21_004779</name>
</gene>
<dbReference type="GO" id="GO:0003677">
    <property type="term" value="F:DNA binding"/>
    <property type="evidence" value="ECO:0007669"/>
    <property type="project" value="InterPro"/>
</dbReference>
<dbReference type="Pfam" id="PF00172">
    <property type="entry name" value="Zn_clus"/>
    <property type="match status" value="1"/>
</dbReference>
<dbReference type="SMART" id="SM00906">
    <property type="entry name" value="Fungal_trans"/>
    <property type="match status" value="1"/>
</dbReference>
<dbReference type="PROSITE" id="PS50048">
    <property type="entry name" value="ZN2_CY6_FUNGAL_2"/>
    <property type="match status" value="1"/>
</dbReference>
<dbReference type="PANTHER" id="PTHR47425:SF3">
    <property type="entry name" value="ZN(II)2CYS6 TRANSCRIPTION FACTOR (EUROFUNG)"/>
    <property type="match status" value="1"/>
</dbReference>
<dbReference type="InterPro" id="IPR001138">
    <property type="entry name" value="Zn2Cys6_DnaBD"/>
</dbReference>